<protein>
    <submittedName>
        <fullName evidence="2">Uncharacterized protein</fullName>
    </submittedName>
</protein>
<evidence type="ECO:0000313" key="3">
    <source>
        <dbReference type="Proteomes" id="UP000823485"/>
    </source>
</evidence>
<proteinExistence type="predicted"/>
<sequence length="118" mass="12241">MAEVLSSPDGKSISDQNPLPVKVVSGSGDGGSNMRFLFGTSDPTSNDGQPGDVFLNTSSGDIFSNNNGNWNKQGNLKGPRGSQGDPGPQGPPGADGFGTEEQYNDIISRLEALENPET</sequence>
<reference evidence="2 3" key="1">
    <citation type="submission" date="2021-01" db="EMBL/GenBank/DDBJ databases">
        <title>Genomic Encyclopedia of Type Strains, Phase IV (KMG-IV): sequencing the most valuable type-strain genomes for metagenomic binning, comparative biology and taxonomic classification.</title>
        <authorList>
            <person name="Goeker M."/>
        </authorList>
    </citation>
    <scope>NUCLEOTIDE SEQUENCE [LARGE SCALE GENOMIC DNA]</scope>
    <source>
        <strain evidence="2 3">DSM 105453</strain>
    </source>
</reference>
<gene>
    <name evidence="2" type="ORF">JOC94_004176</name>
</gene>
<evidence type="ECO:0000256" key="1">
    <source>
        <dbReference type="SAM" id="MobiDB-lite"/>
    </source>
</evidence>
<feature type="region of interest" description="Disordered" evidence="1">
    <location>
        <begin position="1"/>
        <end position="100"/>
    </location>
</feature>
<organism evidence="2 3">
    <name type="scientific">Siminovitchia thermophila</name>
    <dbReference type="NCBI Taxonomy" id="1245522"/>
    <lineage>
        <taxon>Bacteria</taxon>
        <taxon>Bacillati</taxon>
        <taxon>Bacillota</taxon>
        <taxon>Bacilli</taxon>
        <taxon>Bacillales</taxon>
        <taxon>Bacillaceae</taxon>
        <taxon>Siminovitchia</taxon>
    </lineage>
</organism>
<feature type="compositionally biased region" description="Polar residues" evidence="1">
    <location>
        <begin position="55"/>
        <end position="64"/>
    </location>
</feature>
<keyword evidence="3" id="KW-1185">Reference proteome</keyword>
<feature type="compositionally biased region" description="Low complexity" evidence="1">
    <location>
        <begin position="65"/>
        <end position="86"/>
    </location>
</feature>
<dbReference type="RefSeq" id="WP_205180122.1">
    <property type="nucleotide sequence ID" value="NZ_JAFBFH010000040.1"/>
</dbReference>
<evidence type="ECO:0000313" key="2">
    <source>
        <dbReference type="EMBL" id="MBM7717151.1"/>
    </source>
</evidence>
<accession>A0ABS2REY7</accession>
<name>A0ABS2REY7_9BACI</name>
<dbReference type="EMBL" id="JAFBFH010000040">
    <property type="protein sequence ID" value="MBM7717151.1"/>
    <property type="molecule type" value="Genomic_DNA"/>
</dbReference>
<comment type="caution">
    <text evidence="2">The sequence shown here is derived from an EMBL/GenBank/DDBJ whole genome shotgun (WGS) entry which is preliminary data.</text>
</comment>
<dbReference type="Proteomes" id="UP000823485">
    <property type="component" value="Unassembled WGS sequence"/>
</dbReference>